<feature type="compositionally biased region" description="Acidic residues" evidence="6">
    <location>
        <begin position="60"/>
        <end position="90"/>
    </location>
</feature>
<dbReference type="AlphaFoldDB" id="A0A821LB15"/>
<feature type="compositionally biased region" description="Polar residues" evidence="6">
    <location>
        <begin position="91"/>
        <end position="105"/>
    </location>
</feature>
<dbReference type="OrthoDB" id="6362917at2759"/>
<name>A0A821LB15_9NEOP</name>
<keyword evidence="5" id="KW-0131">Cell cycle</keyword>
<keyword evidence="3" id="KW-0132">Cell division</keyword>
<dbReference type="PANTHER" id="PTHR22526:SF2">
    <property type="entry name" value="ANAPHASE PROMOTING COMPLEX C SUBUNIT 15, PSEUDOGENE-RELATED"/>
    <property type="match status" value="1"/>
</dbReference>
<dbReference type="Pfam" id="PF15243">
    <property type="entry name" value="ANAPC15"/>
    <property type="match status" value="1"/>
</dbReference>
<evidence type="ECO:0000256" key="6">
    <source>
        <dbReference type="SAM" id="MobiDB-lite"/>
    </source>
</evidence>
<sequence>MDLPFPVLRPHFTFPEWFNADNPCDEDAELTKLEQAHQRTLTSYTKRCVKHAPVQKPESEPVEEVETEYEGGNEDAEESEDSHDVDEDEQITTADSPDFTITDQEQIIHDDDFIPDVEVIEGNIWPYNIPDQ</sequence>
<evidence type="ECO:0000313" key="7">
    <source>
        <dbReference type="EMBL" id="CAF4748271.1"/>
    </source>
</evidence>
<accession>A0A821LB15</accession>
<dbReference type="PANTHER" id="PTHR22526">
    <property type="entry name" value="ANAPHASE PROMOTING COMPLEX C SUBUNIT 15, PSEUDOGENE-RELATED"/>
    <property type="match status" value="1"/>
</dbReference>
<dbReference type="GO" id="GO:0090266">
    <property type="term" value="P:regulation of mitotic cell cycle spindle assembly checkpoint"/>
    <property type="evidence" value="ECO:0007669"/>
    <property type="project" value="InterPro"/>
</dbReference>
<keyword evidence="8" id="KW-1185">Reference proteome</keyword>
<dbReference type="GO" id="GO:0005680">
    <property type="term" value="C:anaphase-promoting complex"/>
    <property type="evidence" value="ECO:0007669"/>
    <property type="project" value="InterPro"/>
</dbReference>
<dbReference type="Proteomes" id="UP000663880">
    <property type="component" value="Unassembled WGS sequence"/>
</dbReference>
<protein>
    <submittedName>
        <fullName evidence="7">Uncharacterized protein</fullName>
    </submittedName>
</protein>
<evidence type="ECO:0000313" key="8">
    <source>
        <dbReference type="Proteomes" id="UP000663880"/>
    </source>
</evidence>
<evidence type="ECO:0000256" key="5">
    <source>
        <dbReference type="ARBA" id="ARBA00023306"/>
    </source>
</evidence>
<organism evidence="7 8">
    <name type="scientific">Pieris macdunnoughi</name>
    <dbReference type="NCBI Taxonomy" id="345717"/>
    <lineage>
        <taxon>Eukaryota</taxon>
        <taxon>Metazoa</taxon>
        <taxon>Ecdysozoa</taxon>
        <taxon>Arthropoda</taxon>
        <taxon>Hexapoda</taxon>
        <taxon>Insecta</taxon>
        <taxon>Pterygota</taxon>
        <taxon>Neoptera</taxon>
        <taxon>Endopterygota</taxon>
        <taxon>Lepidoptera</taxon>
        <taxon>Glossata</taxon>
        <taxon>Ditrysia</taxon>
        <taxon>Papilionoidea</taxon>
        <taxon>Pieridae</taxon>
        <taxon>Pierinae</taxon>
        <taxon>Pieris</taxon>
    </lineage>
</organism>
<gene>
    <name evidence="7" type="ORF">PMACD_LOCUS500</name>
</gene>
<comment type="similarity">
    <text evidence="2">Belongs to the APC15 family.</text>
</comment>
<evidence type="ECO:0000256" key="2">
    <source>
        <dbReference type="ARBA" id="ARBA00009618"/>
    </source>
</evidence>
<keyword evidence="4" id="KW-0498">Mitosis</keyword>
<dbReference type="GO" id="GO:0051301">
    <property type="term" value="P:cell division"/>
    <property type="evidence" value="ECO:0007669"/>
    <property type="project" value="UniProtKB-KW"/>
</dbReference>
<comment type="pathway">
    <text evidence="1">Protein modification; protein ubiquitination.</text>
</comment>
<evidence type="ECO:0000256" key="3">
    <source>
        <dbReference type="ARBA" id="ARBA00022618"/>
    </source>
</evidence>
<feature type="region of interest" description="Disordered" evidence="6">
    <location>
        <begin position="51"/>
        <end position="114"/>
    </location>
</feature>
<dbReference type="EMBL" id="CAJOBZ010000001">
    <property type="protein sequence ID" value="CAF4748271.1"/>
    <property type="molecule type" value="Genomic_DNA"/>
</dbReference>
<comment type="caution">
    <text evidence="7">The sequence shown here is derived from an EMBL/GenBank/DDBJ whole genome shotgun (WGS) entry which is preliminary data.</text>
</comment>
<reference evidence="7" key="1">
    <citation type="submission" date="2021-02" db="EMBL/GenBank/DDBJ databases">
        <authorList>
            <person name="Steward A R."/>
        </authorList>
    </citation>
    <scope>NUCLEOTIDE SEQUENCE</scope>
</reference>
<evidence type="ECO:0000256" key="1">
    <source>
        <dbReference type="ARBA" id="ARBA00004906"/>
    </source>
</evidence>
<dbReference type="InterPro" id="IPR026182">
    <property type="entry name" value="ANAPC15"/>
</dbReference>
<evidence type="ECO:0000256" key="4">
    <source>
        <dbReference type="ARBA" id="ARBA00022776"/>
    </source>
</evidence>
<proteinExistence type="inferred from homology"/>